<dbReference type="EMBL" id="JACVVX010000001">
    <property type="protein sequence ID" value="MBD0413845.1"/>
    <property type="molecule type" value="Genomic_DNA"/>
</dbReference>
<organism evidence="2 3">
    <name type="scientific">Oryzicola mucosus</name>
    <dbReference type="NCBI Taxonomy" id="2767425"/>
    <lineage>
        <taxon>Bacteria</taxon>
        <taxon>Pseudomonadati</taxon>
        <taxon>Pseudomonadota</taxon>
        <taxon>Alphaproteobacteria</taxon>
        <taxon>Hyphomicrobiales</taxon>
        <taxon>Phyllobacteriaceae</taxon>
        <taxon>Oryzicola</taxon>
    </lineage>
</organism>
<accession>A0A8J6U489</accession>
<evidence type="ECO:0000313" key="2">
    <source>
        <dbReference type="EMBL" id="MBD0413845.1"/>
    </source>
</evidence>
<evidence type="ECO:0000313" key="3">
    <source>
        <dbReference type="Proteomes" id="UP000643405"/>
    </source>
</evidence>
<evidence type="ECO:0000256" key="1">
    <source>
        <dbReference type="SAM" id="SignalP"/>
    </source>
</evidence>
<protein>
    <submittedName>
        <fullName evidence="2">Uncharacterized protein</fullName>
    </submittedName>
</protein>
<feature type="chain" id="PRO_5035271609" evidence="1">
    <location>
        <begin position="23"/>
        <end position="109"/>
    </location>
</feature>
<proteinExistence type="predicted"/>
<gene>
    <name evidence="2" type="ORF">ICI42_04165</name>
</gene>
<dbReference type="Proteomes" id="UP000643405">
    <property type="component" value="Unassembled WGS sequence"/>
</dbReference>
<comment type="caution">
    <text evidence="2">The sequence shown here is derived from an EMBL/GenBank/DDBJ whole genome shotgun (WGS) entry which is preliminary data.</text>
</comment>
<reference evidence="2" key="1">
    <citation type="submission" date="2020-09" db="EMBL/GenBank/DDBJ databases">
        <title>Genome seq and assembly of Tianweitania sp.</title>
        <authorList>
            <person name="Chhetri G."/>
        </authorList>
    </citation>
    <scope>NUCLEOTIDE SEQUENCE</scope>
    <source>
        <strain evidence="2">Rool2</strain>
    </source>
</reference>
<feature type="signal peptide" evidence="1">
    <location>
        <begin position="1"/>
        <end position="22"/>
    </location>
</feature>
<dbReference type="PROSITE" id="PS51257">
    <property type="entry name" value="PROKAR_LIPOPROTEIN"/>
    <property type="match status" value="1"/>
</dbReference>
<keyword evidence="3" id="KW-1185">Reference proteome</keyword>
<dbReference type="RefSeq" id="WP_210316943.1">
    <property type="nucleotide sequence ID" value="NZ_JACVVX010000001.1"/>
</dbReference>
<name>A0A8J6U489_9HYPH</name>
<dbReference type="AlphaFoldDB" id="A0A8J6U489"/>
<sequence>MTMNRWLMISAASIVLAGCASTRDTTNITAPVATQSVEVSEILPLQATVLGTVKASVCGSDQPAALEQAKAQAAALGATAITRVRYNKLGVNALQGCWNGTIARALAYR</sequence>
<keyword evidence="1" id="KW-0732">Signal</keyword>